<name>A0ABD0RJI0_CIRMR</name>
<accession>A0ABD0RJI0</accession>
<feature type="non-terminal residue" evidence="1">
    <location>
        <position position="1"/>
    </location>
</feature>
<proteinExistence type="predicted"/>
<dbReference type="Proteomes" id="UP001529510">
    <property type="component" value="Unassembled WGS sequence"/>
</dbReference>
<reference evidence="1 2" key="1">
    <citation type="submission" date="2024-05" db="EMBL/GenBank/DDBJ databases">
        <title>Genome sequencing and assembly of Indian major carp, Cirrhinus mrigala (Hamilton, 1822).</title>
        <authorList>
            <person name="Mohindra V."/>
            <person name="Chowdhury L.M."/>
            <person name="Lal K."/>
            <person name="Jena J.K."/>
        </authorList>
    </citation>
    <scope>NUCLEOTIDE SEQUENCE [LARGE SCALE GENOMIC DNA]</scope>
    <source>
        <strain evidence="1">CM1030</strain>
        <tissue evidence="1">Blood</tissue>
    </source>
</reference>
<gene>
    <name evidence="1" type="ORF">M9458_007238</name>
</gene>
<evidence type="ECO:0000313" key="2">
    <source>
        <dbReference type="Proteomes" id="UP001529510"/>
    </source>
</evidence>
<dbReference type="EMBL" id="JAMKFB020000003">
    <property type="protein sequence ID" value="KAL0198698.1"/>
    <property type="molecule type" value="Genomic_DNA"/>
</dbReference>
<sequence>KPNFLFRTPVKDELSFAALEGGLVSSDPEDSAGLSPLCAAAQSDTELAAMLSQAASSIRL</sequence>
<protein>
    <submittedName>
        <fullName evidence="1">Uncharacterized protein</fullName>
    </submittedName>
</protein>
<organism evidence="1 2">
    <name type="scientific">Cirrhinus mrigala</name>
    <name type="common">Mrigala</name>
    <dbReference type="NCBI Taxonomy" id="683832"/>
    <lineage>
        <taxon>Eukaryota</taxon>
        <taxon>Metazoa</taxon>
        <taxon>Chordata</taxon>
        <taxon>Craniata</taxon>
        <taxon>Vertebrata</taxon>
        <taxon>Euteleostomi</taxon>
        <taxon>Actinopterygii</taxon>
        <taxon>Neopterygii</taxon>
        <taxon>Teleostei</taxon>
        <taxon>Ostariophysi</taxon>
        <taxon>Cypriniformes</taxon>
        <taxon>Cyprinidae</taxon>
        <taxon>Labeoninae</taxon>
        <taxon>Labeonini</taxon>
        <taxon>Cirrhinus</taxon>
    </lineage>
</organism>
<dbReference type="AlphaFoldDB" id="A0ABD0RJI0"/>
<evidence type="ECO:0000313" key="1">
    <source>
        <dbReference type="EMBL" id="KAL0198698.1"/>
    </source>
</evidence>
<comment type="caution">
    <text evidence="1">The sequence shown here is derived from an EMBL/GenBank/DDBJ whole genome shotgun (WGS) entry which is preliminary data.</text>
</comment>
<feature type="non-terminal residue" evidence="1">
    <location>
        <position position="60"/>
    </location>
</feature>
<keyword evidence="2" id="KW-1185">Reference proteome</keyword>